<feature type="region of interest" description="Disordered" evidence="1">
    <location>
        <begin position="37"/>
        <end position="61"/>
    </location>
</feature>
<comment type="caution">
    <text evidence="2">The sequence shown here is derived from an EMBL/GenBank/DDBJ whole genome shotgun (WGS) entry which is preliminary data.</text>
</comment>
<dbReference type="PROSITE" id="PS51257">
    <property type="entry name" value="PROKAR_LIPOPROTEIN"/>
    <property type="match status" value="1"/>
</dbReference>
<proteinExistence type="predicted"/>
<evidence type="ECO:0000313" key="3">
    <source>
        <dbReference type="Proteomes" id="UP000289166"/>
    </source>
</evidence>
<dbReference type="Proteomes" id="UP000289166">
    <property type="component" value="Unassembled WGS sequence"/>
</dbReference>
<name>A0A4Q0I1C8_9FIRM</name>
<protein>
    <submittedName>
        <fullName evidence="2">Uncharacterized protein</fullName>
    </submittedName>
</protein>
<sequence length="203" mass="22321">MKQFLLIREVFPLKAKVVLLMIPLSILLLVGCTQQQGPTTQQPKPTQTSESNATPPDSVSTASIVGDEASFEKAISSNGTWLIALTKDLTFDKELVLEGEYKNGKKDENGQDIIQRKIGLYEQDASRNITARYTLTIPKLTINSPNASIQHGTFKGDLYVSSSNFQLVDTKVEGNVYFTTEEAQSTFKADADSTITGKQELVK</sequence>
<feature type="compositionally biased region" description="Low complexity" evidence="1">
    <location>
        <begin position="37"/>
        <end position="48"/>
    </location>
</feature>
<organism evidence="2 3">
    <name type="scientific">Acetivibrio mesophilus</name>
    <dbReference type="NCBI Taxonomy" id="2487273"/>
    <lineage>
        <taxon>Bacteria</taxon>
        <taxon>Bacillati</taxon>
        <taxon>Bacillota</taxon>
        <taxon>Clostridia</taxon>
        <taxon>Eubacteriales</taxon>
        <taxon>Oscillospiraceae</taxon>
        <taxon>Acetivibrio</taxon>
    </lineage>
</organism>
<gene>
    <name evidence="2" type="ORF">EFD62_14995</name>
</gene>
<dbReference type="EMBL" id="RLII01000029">
    <property type="protein sequence ID" value="RXE57933.1"/>
    <property type="molecule type" value="Genomic_DNA"/>
</dbReference>
<dbReference type="AlphaFoldDB" id="A0A4Q0I1C8"/>
<evidence type="ECO:0000313" key="2">
    <source>
        <dbReference type="EMBL" id="RXE57933.1"/>
    </source>
</evidence>
<evidence type="ECO:0000256" key="1">
    <source>
        <dbReference type="SAM" id="MobiDB-lite"/>
    </source>
</evidence>
<keyword evidence="3" id="KW-1185">Reference proteome</keyword>
<reference evidence="3" key="1">
    <citation type="submission" date="2018-11" db="EMBL/GenBank/DDBJ databases">
        <title>Genome sequencing of a novel mesophilic and cellulolytic organism within the genus Hungateiclostridium.</title>
        <authorList>
            <person name="Rettenmaier R."/>
            <person name="Liebl W."/>
            <person name="Zverlov V."/>
        </authorList>
    </citation>
    <scope>NUCLEOTIDE SEQUENCE [LARGE SCALE GENOMIC DNA]</scope>
    <source>
        <strain evidence="3">N2K1</strain>
    </source>
</reference>
<accession>A0A4Q0I1C8</accession>
<dbReference type="OrthoDB" id="2111555at2"/>
<feature type="compositionally biased region" description="Polar residues" evidence="1">
    <location>
        <begin position="49"/>
        <end position="61"/>
    </location>
</feature>